<evidence type="ECO:0000313" key="6">
    <source>
        <dbReference type="Proteomes" id="UP000177905"/>
    </source>
</evidence>
<dbReference type="EMBL" id="MEUA01000033">
    <property type="protein sequence ID" value="OGC14645.1"/>
    <property type="molecule type" value="Genomic_DNA"/>
</dbReference>
<dbReference type="InterPro" id="IPR019734">
    <property type="entry name" value="TPR_rpt"/>
</dbReference>
<feature type="repeat" description="TPR" evidence="2">
    <location>
        <begin position="194"/>
        <end position="227"/>
    </location>
</feature>
<comment type="caution">
    <text evidence="5">The sequence shown here is derived from an EMBL/GenBank/DDBJ whole genome shotgun (WGS) entry which is preliminary data.</text>
</comment>
<dbReference type="PROSITE" id="PS50005">
    <property type="entry name" value="TPR"/>
    <property type="match status" value="2"/>
</dbReference>
<keyword evidence="3" id="KW-0732">Signal</keyword>
<protein>
    <recommendedName>
        <fullName evidence="4">Transglycosylase SLT domain-containing protein</fullName>
    </recommendedName>
</protein>
<organism evidence="5 6">
    <name type="scientific">candidate division WOR-1 bacterium RIFOXYB2_FULL_36_35</name>
    <dbReference type="NCBI Taxonomy" id="1802578"/>
    <lineage>
        <taxon>Bacteria</taxon>
        <taxon>Bacillati</taxon>
        <taxon>Saganbacteria</taxon>
    </lineage>
</organism>
<dbReference type="GO" id="GO:0016020">
    <property type="term" value="C:membrane"/>
    <property type="evidence" value="ECO:0007669"/>
    <property type="project" value="InterPro"/>
</dbReference>
<dbReference type="PANTHER" id="PTHR37423">
    <property type="entry name" value="SOLUBLE LYTIC MUREIN TRANSGLYCOSYLASE-RELATED"/>
    <property type="match status" value="1"/>
</dbReference>
<dbReference type="Gene3D" id="1.10.530.10">
    <property type="match status" value="1"/>
</dbReference>
<accession>A0A1F4S2H7</accession>
<dbReference type="GO" id="GO:0000270">
    <property type="term" value="P:peptidoglycan metabolic process"/>
    <property type="evidence" value="ECO:0007669"/>
    <property type="project" value="InterPro"/>
</dbReference>
<dbReference type="Gene3D" id="1.25.40.10">
    <property type="entry name" value="Tetratricopeptide repeat domain"/>
    <property type="match status" value="3"/>
</dbReference>
<proteinExistence type="inferred from homology"/>
<keyword evidence="2" id="KW-0802">TPR repeat</keyword>
<name>A0A1F4S2H7_UNCSA</name>
<dbReference type="GO" id="GO:0008933">
    <property type="term" value="F:peptidoglycan lytic transglycosylase activity"/>
    <property type="evidence" value="ECO:0007669"/>
    <property type="project" value="InterPro"/>
</dbReference>
<gene>
    <name evidence="5" type="ORF">A2290_01185</name>
</gene>
<evidence type="ECO:0000256" key="2">
    <source>
        <dbReference type="PROSITE-ProRule" id="PRU00339"/>
    </source>
</evidence>
<evidence type="ECO:0000256" key="3">
    <source>
        <dbReference type="SAM" id="SignalP"/>
    </source>
</evidence>
<comment type="similarity">
    <text evidence="1">Belongs to the transglycosylase Slt family.</text>
</comment>
<reference evidence="5 6" key="1">
    <citation type="journal article" date="2016" name="Nat. Commun.">
        <title>Thousands of microbial genomes shed light on interconnected biogeochemical processes in an aquifer system.</title>
        <authorList>
            <person name="Anantharaman K."/>
            <person name="Brown C.T."/>
            <person name="Hug L.A."/>
            <person name="Sharon I."/>
            <person name="Castelle C.J."/>
            <person name="Probst A.J."/>
            <person name="Thomas B.C."/>
            <person name="Singh A."/>
            <person name="Wilkins M.J."/>
            <person name="Karaoz U."/>
            <person name="Brodie E.L."/>
            <person name="Williams K.H."/>
            <person name="Hubbard S.S."/>
            <person name="Banfield J.F."/>
        </authorList>
    </citation>
    <scope>NUCLEOTIDE SEQUENCE [LARGE SCALE GENOMIC DNA]</scope>
</reference>
<dbReference type="SMART" id="SM00028">
    <property type="entry name" value="TPR"/>
    <property type="match status" value="6"/>
</dbReference>
<dbReference type="Pfam" id="PF13174">
    <property type="entry name" value="TPR_6"/>
    <property type="match status" value="4"/>
</dbReference>
<dbReference type="InterPro" id="IPR008258">
    <property type="entry name" value="Transglycosylase_SLT_dom_1"/>
</dbReference>
<dbReference type="PROSITE" id="PS00922">
    <property type="entry name" value="TRANSGLYCOSYLASE"/>
    <property type="match status" value="1"/>
</dbReference>
<feature type="chain" id="PRO_5009514354" description="Transglycosylase SLT domain-containing protein" evidence="3">
    <location>
        <begin position="21"/>
        <end position="711"/>
    </location>
</feature>
<dbReference type="SUPFAM" id="SSF53955">
    <property type="entry name" value="Lysozyme-like"/>
    <property type="match status" value="1"/>
</dbReference>
<dbReference type="InterPro" id="IPR000189">
    <property type="entry name" value="Transglyc_AS"/>
</dbReference>
<dbReference type="AlphaFoldDB" id="A0A1F4S2H7"/>
<dbReference type="Pfam" id="PF01464">
    <property type="entry name" value="SLT"/>
    <property type="match status" value="1"/>
</dbReference>
<dbReference type="PANTHER" id="PTHR37423:SF2">
    <property type="entry name" value="MEMBRANE-BOUND LYTIC MUREIN TRANSGLYCOSYLASE C"/>
    <property type="match status" value="1"/>
</dbReference>
<feature type="domain" description="Transglycosylase SLT" evidence="4">
    <location>
        <begin position="565"/>
        <end position="670"/>
    </location>
</feature>
<dbReference type="InterPro" id="IPR011990">
    <property type="entry name" value="TPR-like_helical_dom_sf"/>
</dbReference>
<feature type="signal peptide" evidence="3">
    <location>
        <begin position="1"/>
        <end position="20"/>
    </location>
</feature>
<dbReference type="CDD" id="cd13401">
    <property type="entry name" value="Slt70-like"/>
    <property type="match status" value="1"/>
</dbReference>
<dbReference type="Proteomes" id="UP000177905">
    <property type="component" value="Unassembled WGS sequence"/>
</dbReference>
<dbReference type="SUPFAM" id="SSF48452">
    <property type="entry name" value="TPR-like"/>
    <property type="match status" value="2"/>
</dbReference>
<feature type="repeat" description="TPR" evidence="2">
    <location>
        <begin position="264"/>
        <end position="297"/>
    </location>
</feature>
<evidence type="ECO:0000313" key="5">
    <source>
        <dbReference type="EMBL" id="OGC14645.1"/>
    </source>
</evidence>
<evidence type="ECO:0000256" key="1">
    <source>
        <dbReference type="ARBA" id="ARBA00007734"/>
    </source>
</evidence>
<evidence type="ECO:0000259" key="4">
    <source>
        <dbReference type="Pfam" id="PF01464"/>
    </source>
</evidence>
<sequence length="711" mass="82351">MKFFISVLMLLFCLTLIAEAQTEQDLAQGFELLNKENPKEALYFFFKAETSTEESFAPLKPYSLFGLAQAYYQNKEYDSAAFEFADFIQKYKESLLFEDANYYLAESYFKGNRDDYALTQTKNYIDLFPNGSWGSRMFFIRGEIFKGKKDWQNAYAAFNSADLYYPLSYSAKLAREEMKTLSEKDKNLNFKASPEELYLKGMSFYKQKDYESAAKLFSRLAKDYPKHAYTKKALIKLGEIESTSDKIVSSTEQYYPDILDSSQAWQLYKLGRKYGQKREYAKAISLLKKSIDNYPNSKYKDRSLYYLGMYCEKYDSPKSALDYYLKLIINHPNSYYVDGAILRAGHIYYEMGDYEKSYLVYSQAKNHPVGSETPQCLFWWGKLAEKLGHPKDAAGIYYYLAQRFDHTYQAYRAKEKLTELGYKSPESSFNKEKNGKEKILTDEDIEEDELTEIMDNWQERNNHLLGEKEISDSIQRYKMLIDAGLTKFAAQEAKYILSHTDGLEKESAQYSLAKIMQKSGEVSTPLKYVEKRVSNAILAGNADSLSEDIWQIAYPKGFWEKVVASSNKYGVDPYLTLAVIREESRFNPKALSSSRAHGLMQIIPSTGNIIAKQLEISPFSRGKMYETGLNIEMGTYYLSNLIKRFDGNLSLALAGYNGGPARVKKWINEWYGGDMGKLDIDEFVQKIPIRETRYYVQKVMGSYYQYKRIYD</sequence>
<dbReference type="InterPro" id="IPR023346">
    <property type="entry name" value="Lysozyme-like_dom_sf"/>
</dbReference>